<gene>
    <name evidence="1" type="ORF">HA520_20030</name>
</gene>
<evidence type="ECO:0000313" key="2">
    <source>
        <dbReference type="Proteomes" id="UP000736384"/>
    </source>
</evidence>
<reference evidence="1" key="1">
    <citation type="submission" date="2020-03" db="EMBL/GenBank/DDBJ databases">
        <title>Genome assembly of Azotobacter chroococcum W5.</title>
        <authorList>
            <person name="Kannepalli A."/>
        </authorList>
    </citation>
    <scope>NUCLEOTIDE SEQUENCE</scope>
    <source>
        <strain evidence="1">W5</strain>
    </source>
</reference>
<dbReference type="Proteomes" id="UP000736384">
    <property type="component" value="Unassembled WGS sequence"/>
</dbReference>
<organism evidence="1 2">
    <name type="scientific">Azotobacter chroococcum</name>
    <dbReference type="NCBI Taxonomy" id="353"/>
    <lineage>
        <taxon>Bacteria</taxon>
        <taxon>Pseudomonadati</taxon>
        <taxon>Pseudomonadota</taxon>
        <taxon>Gammaproteobacteria</taxon>
        <taxon>Pseudomonadales</taxon>
        <taxon>Pseudomonadaceae</taxon>
        <taxon>Azotobacter</taxon>
    </lineage>
</organism>
<dbReference type="EMBL" id="JAAPAP010000022">
    <property type="protein sequence ID" value="NHN79538.1"/>
    <property type="molecule type" value="Genomic_DNA"/>
</dbReference>
<evidence type="ECO:0000313" key="1">
    <source>
        <dbReference type="EMBL" id="NHN79538.1"/>
    </source>
</evidence>
<dbReference type="AlphaFoldDB" id="A0AA43ZBF4"/>
<comment type="caution">
    <text evidence="1">The sequence shown here is derived from an EMBL/GenBank/DDBJ whole genome shotgun (WGS) entry which is preliminary data.</text>
</comment>
<accession>A0AA43ZBF4</accession>
<name>A0AA43ZBF4_9GAMM</name>
<protein>
    <submittedName>
        <fullName evidence="1">Uncharacterized protein</fullName>
    </submittedName>
</protein>
<sequence>MSQRLKTLALDARKYMGVAPLLVGVNNNHSCLLPPLGKLGKNASADK</sequence>
<proteinExistence type="predicted"/>
<dbReference type="RefSeq" id="WP_162502889.1">
    <property type="nucleotide sequence ID" value="NZ_JAAPAP010000022.1"/>
</dbReference>